<name>A0A5B0RGS7_PUCGR</name>
<sequence>MPGAEEKKISRWVIQGFHSQSVGKIAAAAPFLIRSDHSPLSLTHHRSSLIHTHHSTTSISHFISP</sequence>
<reference evidence="1 2" key="1">
    <citation type="submission" date="2019-05" db="EMBL/GenBank/DDBJ databases">
        <title>Emergence of the Ug99 lineage of the wheat stem rust pathogen through somatic hybridization.</title>
        <authorList>
            <person name="Li F."/>
            <person name="Upadhyaya N.M."/>
            <person name="Sperschneider J."/>
            <person name="Matny O."/>
            <person name="Nguyen-Phuc H."/>
            <person name="Mago R."/>
            <person name="Raley C."/>
            <person name="Miller M.E."/>
            <person name="Silverstein K.A.T."/>
            <person name="Henningsen E."/>
            <person name="Hirsch C.D."/>
            <person name="Visser B."/>
            <person name="Pretorius Z.A."/>
            <person name="Steffenson B.J."/>
            <person name="Schwessinger B."/>
            <person name="Dodds P.N."/>
            <person name="Figueroa M."/>
        </authorList>
    </citation>
    <scope>NUCLEOTIDE SEQUENCE [LARGE SCALE GENOMIC DNA]</scope>
    <source>
        <strain evidence="1 2">Ug99</strain>
    </source>
</reference>
<proteinExistence type="predicted"/>
<protein>
    <submittedName>
        <fullName evidence="1">Uncharacterized protein</fullName>
    </submittedName>
</protein>
<dbReference type="AlphaFoldDB" id="A0A5B0RGS7"/>
<evidence type="ECO:0000313" key="2">
    <source>
        <dbReference type="Proteomes" id="UP000325313"/>
    </source>
</evidence>
<dbReference type="EMBL" id="VDEP01000184">
    <property type="protein sequence ID" value="KAA1125101.1"/>
    <property type="molecule type" value="Genomic_DNA"/>
</dbReference>
<gene>
    <name evidence="1" type="ORF">PGTUg99_005528</name>
</gene>
<dbReference type="Proteomes" id="UP000325313">
    <property type="component" value="Unassembled WGS sequence"/>
</dbReference>
<comment type="caution">
    <text evidence="1">The sequence shown here is derived from an EMBL/GenBank/DDBJ whole genome shotgun (WGS) entry which is preliminary data.</text>
</comment>
<evidence type="ECO:0000313" key="1">
    <source>
        <dbReference type="EMBL" id="KAA1125101.1"/>
    </source>
</evidence>
<organism evidence="1 2">
    <name type="scientific">Puccinia graminis f. sp. tritici</name>
    <dbReference type="NCBI Taxonomy" id="56615"/>
    <lineage>
        <taxon>Eukaryota</taxon>
        <taxon>Fungi</taxon>
        <taxon>Dikarya</taxon>
        <taxon>Basidiomycota</taxon>
        <taxon>Pucciniomycotina</taxon>
        <taxon>Pucciniomycetes</taxon>
        <taxon>Pucciniales</taxon>
        <taxon>Pucciniaceae</taxon>
        <taxon>Puccinia</taxon>
    </lineage>
</organism>
<accession>A0A5B0RGS7</accession>